<evidence type="ECO:0000313" key="5">
    <source>
        <dbReference type="EMBL" id="CAF4214203.1"/>
    </source>
</evidence>
<dbReference type="Proteomes" id="UP000677228">
    <property type="component" value="Unassembled WGS sequence"/>
</dbReference>
<dbReference type="Proteomes" id="UP000681722">
    <property type="component" value="Unassembled WGS sequence"/>
</dbReference>
<comment type="caution">
    <text evidence="2">The sequence shown here is derived from an EMBL/GenBank/DDBJ whole genome shotgun (WGS) entry which is preliminary data.</text>
</comment>
<evidence type="ECO:0000313" key="6">
    <source>
        <dbReference type="Proteomes" id="UP000663829"/>
    </source>
</evidence>
<dbReference type="EMBL" id="CAJNOK010026854">
    <property type="protein sequence ID" value="CAF1409809.1"/>
    <property type="molecule type" value="Genomic_DNA"/>
</dbReference>
<feature type="compositionally biased region" description="Basic residues" evidence="1">
    <location>
        <begin position="18"/>
        <end position="27"/>
    </location>
</feature>
<proteinExistence type="predicted"/>
<dbReference type="EMBL" id="CAJOBC010002857">
    <property type="protein sequence ID" value="CAF3755016.1"/>
    <property type="molecule type" value="Genomic_DNA"/>
</dbReference>
<dbReference type="Proteomes" id="UP000682733">
    <property type="component" value="Unassembled WGS sequence"/>
</dbReference>
<evidence type="ECO:0000313" key="4">
    <source>
        <dbReference type="EMBL" id="CAF3755016.1"/>
    </source>
</evidence>
<evidence type="ECO:0000256" key="1">
    <source>
        <dbReference type="SAM" id="MobiDB-lite"/>
    </source>
</evidence>
<evidence type="ECO:0000313" key="2">
    <source>
        <dbReference type="EMBL" id="CAF0982536.1"/>
    </source>
</evidence>
<evidence type="ECO:0000313" key="3">
    <source>
        <dbReference type="EMBL" id="CAF1409809.1"/>
    </source>
</evidence>
<accession>A0A814FAQ9</accession>
<keyword evidence="6" id="KW-1185">Reference proteome</keyword>
<feature type="compositionally biased region" description="Basic residues" evidence="1">
    <location>
        <begin position="1"/>
        <end position="10"/>
    </location>
</feature>
<organism evidence="2 6">
    <name type="scientific">Didymodactylos carnosus</name>
    <dbReference type="NCBI Taxonomy" id="1234261"/>
    <lineage>
        <taxon>Eukaryota</taxon>
        <taxon>Metazoa</taxon>
        <taxon>Spiralia</taxon>
        <taxon>Gnathifera</taxon>
        <taxon>Rotifera</taxon>
        <taxon>Eurotatoria</taxon>
        <taxon>Bdelloidea</taxon>
        <taxon>Philodinida</taxon>
        <taxon>Philodinidae</taxon>
        <taxon>Didymodactylos</taxon>
    </lineage>
</organism>
<sequence length="162" mass="19094">MLSASLKRKSSNSEAKNEKKRTKKRKNNTTDVSPVQSKEYEKLWKKVNDHFESTPKDQNLKATGVDEHQLTKIERRLGNIKLPDDIRHDVRIHNGLKKFGYGLRYRSPTIDLLPSEQWRPYEKEDWCYELFECLLRMTKNLTSFEGIEPFLYPLGAKTMAFD</sequence>
<dbReference type="EMBL" id="CAJOBA010048595">
    <property type="protein sequence ID" value="CAF4214203.1"/>
    <property type="molecule type" value="Genomic_DNA"/>
</dbReference>
<dbReference type="OrthoDB" id="10037503at2759"/>
<dbReference type="Proteomes" id="UP000663829">
    <property type="component" value="Unassembled WGS sequence"/>
</dbReference>
<dbReference type="EMBL" id="CAJNOQ010002857">
    <property type="protein sequence ID" value="CAF0982536.1"/>
    <property type="molecule type" value="Genomic_DNA"/>
</dbReference>
<reference evidence="2" key="1">
    <citation type="submission" date="2021-02" db="EMBL/GenBank/DDBJ databases">
        <authorList>
            <person name="Nowell W R."/>
        </authorList>
    </citation>
    <scope>NUCLEOTIDE SEQUENCE</scope>
</reference>
<protein>
    <submittedName>
        <fullName evidence="2">Uncharacterized protein</fullName>
    </submittedName>
</protein>
<dbReference type="AlphaFoldDB" id="A0A814FAQ9"/>
<feature type="region of interest" description="Disordered" evidence="1">
    <location>
        <begin position="1"/>
        <end position="37"/>
    </location>
</feature>
<name>A0A814FAQ9_9BILA</name>
<gene>
    <name evidence="2" type="ORF">GPM918_LOCUS12827</name>
    <name evidence="3" type="ORF">OVA965_LOCUS33328</name>
    <name evidence="4" type="ORF">SRO942_LOCUS12827</name>
    <name evidence="5" type="ORF">TMI583_LOCUS34213</name>
</gene>